<sequence>MQLPKNEKEIMMKKSVLWGCLLAGELLFASSVIAGVRPQITRVVAYTADRETAVEIINNSSEAYMVQSWIEDLQGNDDNIPIVLTPPVMKLEGNSQGKLRLVVMKGAVPQDRESVYWLAIQEIPPKAKNTAVNRLIVAVRSRIKVFVRPDGLDSAGARAAPKSLTWSLERDGGKTWLKATNPTPYHISFGELSVGSASASKMLLDDKNTMTPPFSSMRYALPAAVKAGNITITWSGMHDWGGAGEEYQADLAL</sequence>
<evidence type="ECO:0000259" key="7">
    <source>
        <dbReference type="Pfam" id="PF02753"/>
    </source>
</evidence>
<dbReference type="GO" id="GO:0071555">
    <property type="term" value="P:cell wall organization"/>
    <property type="evidence" value="ECO:0007669"/>
    <property type="project" value="InterPro"/>
</dbReference>
<evidence type="ECO:0000256" key="2">
    <source>
        <dbReference type="ARBA" id="ARBA00007399"/>
    </source>
</evidence>
<comment type="caution">
    <text evidence="8">The sequence shown here is derived from an EMBL/GenBank/DDBJ whole genome shotgun (WGS) entry which is preliminary data.</text>
</comment>
<feature type="domain" description="Pili assembly chaperone N-terminal" evidence="6">
    <location>
        <begin position="35"/>
        <end position="152"/>
    </location>
</feature>
<evidence type="ECO:0000313" key="8">
    <source>
        <dbReference type="EMBL" id="MBE0128433.1"/>
    </source>
</evidence>
<feature type="domain" description="Pili assembly chaperone C-terminal" evidence="7">
    <location>
        <begin position="180"/>
        <end position="243"/>
    </location>
</feature>
<dbReference type="InterPro" id="IPR016147">
    <property type="entry name" value="Pili_assmbl_chaperone_N"/>
</dbReference>
<dbReference type="AlphaFoldDB" id="A0A8I0MK39"/>
<dbReference type="Pfam" id="PF02753">
    <property type="entry name" value="PapD_C"/>
    <property type="match status" value="1"/>
</dbReference>
<reference evidence="8" key="1">
    <citation type="submission" date="2019-07" db="EMBL/GenBank/DDBJ databases">
        <title>KPC-2 carbapenem resistent Enterobacterales isolates from Germany.</title>
        <authorList>
            <person name="Yao Y."/>
            <person name="Falgenhauer L."/>
            <person name="Imirzalioglu C."/>
            <person name="Chakraborty T."/>
        </authorList>
    </citation>
    <scope>NUCLEOTIDE SEQUENCE</scope>
    <source>
        <strain evidence="8">CA13304</strain>
    </source>
</reference>
<evidence type="ECO:0000313" key="9">
    <source>
        <dbReference type="Proteomes" id="UP000656723"/>
    </source>
</evidence>
<evidence type="ECO:0000256" key="3">
    <source>
        <dbReference type="ARBA" id="ARBA00022729"/>
    </source>
</evidence>
<dbReference type="SUPFAM" id="SSF49584">
    <property type="entry name" value="Periplasmic chaperone C-domain"/>
    <property type="match status" value="1"/>
</dbReference>
<evidence type="ECO:0000259" key="6">
    <source>
        <dbReference type="Pfam" id="PF00345"/>
    </source>
</evidence>
<dbReference type="PRINTS" id="PR00969">
    <property type="entry name" value="CHAPERONPILI"/>
</dbReference>
<accession>A0A8I0MK39</accession>
<dbReference type="InterPro" id="IPR013783">
    <property type="entry name" value="Ig-like_fold"/>
</dbReference>
<dbReference type="Gene3D" id="2.60.40.10">
    <property type="entry name" value="Immunoglobulins"/>
    <property type="match status" value="2"/>
</dbReference>
<keyword evidence="5" id="KW-0143">Chaperone</keyword>
<gene>
    <name evidence="8" type="ORF">FOT72_10535</name>
</gene>
<comment type="similarity">
    <text evidence="2">Belongs to the periplasmic pilus chaperone family.</text>
</comment>
<evidence type="ECO:0000256" key="4">
    <source>
        <dbReference type="ARBA" id="ARBA00022764"/>
    </source>
</evidence>
<keyword evidence="3" id="KW-0732">Signal</keyword>
<organism evidence="8 9">
    <name type="scientific">Citrobacter amalonaticus</name>
    <dbReference type="NCBI Taxonomy" id="35703"/>
    <lineage>
        <taxon>Bacteria</taxon>
        <taxon>Pseudomonadati</taxon>
        <taxon>Pseudomonadota</taxon>
        <taxon>Gammaproteobacteria</taxon>
        <taxon>Enterobacterales</taxon>
        <taxon>Enterobacteriaceae</taxon>
        <taxon>Citrobacter</taxon>
    </lineage>
</organism>
<dbReference type="PANTHER" id="PTHR30251:SF2">
    <property type="entry name" value="FIMBRIAL CHAPERONE YADV-RELATED"/>
    <property type="match status" value="1"/>
</dbReference>
<evidence type="ECO:0000256" key="5">
    <source>
        <dbReference type="ARBA" id="ARBA00023186"/>
    </source>
</evidence>
<dbReference type="EMBL" id="VKME01000008">
    <property type="protein sequence ID" value="MBE0128433.1"/>
    <property type="molecule type" value="Genomic_DNA"/>
</dbReference>
<dbReference type="SUPFAM" id="SSF49354">
    <property type="entry name" value="PapD-like"/>
    <property type="match status" value="1"/>
</dbReference>
<dbReference type="Proteomes" id="UP000656723">
    <property type="component" value="Unassembled WGS sequence"/>
</dbReference>
<name>A0A8I0MK39_CITAM</name>
<proteinExistence type="inferred from homology"/>
<dbReference type="InterPro" id="IPR050643">
    <property type="entry name" value="Periplasmic_pilus_chap"/>
</dbReference>
<keyword evidence="4" id="KW-0574">Periplasm</keyword>
<comment type="subcellular location">
    <subcellularLocation>
        <location evidence="1">Periplasm</location>
    </subcellularLocation>
</comment>
<dbReference type="InterPro" id="IPR001829">
    <property type="entry name" value="Pili_assmbl_chaperone_bac"/>
</dbReference>
<dbReference type="InterPro" id="IPR016148">
    <property type="entry name" value="Pili_assmbl_chaperone_C"/>
</dbReference>
<protein>
    <submittedName>
        <fullName evidence="8">Molecular chaperone</fullName>
    </submittedName>
</protein>
<dbReference type="GO" id="GO:0030288">
    <property type="term" value="C:outer membrane-bounded periplasmic space"/>
    <property type="evidence" value="ECO:0007669"/>
    <property type="project" value="InterPro"/>
</dbReference>
<dbReference type="InterPro" id="IPR036316">
    <property type="entry name" value="Pili_assmbl_chap_C_dom_sf"/>
</dbReference>
<dbReference type="Pfam" id="PF00345">
    <property type="entry name" value="PapD_N"/>
    <property type="match status" value="1"/>
</dbReference>
<evidence type="ECO:0000256" key="1">
    <source>
        <dbReference type="ARBA" id="ARBA00004418"/>
    </source>
</evidence>
<dbReference type="InterPro" id="IPR008962">
    <property type="entry name" value="PapD-like_sf"/>
</dbReference>
<dbReference type="PANTHER" id="PTHR30251">
    <property type="entry name" value="PILUS ASSEMBLY CHAPERONE"/>
    <property type="match status" value="1"/>
</dbReference>